<feature type="region of interest" description="Disordered" evidence="10">
    <location>
        <begin position="1494"/>
        <end position="1555"/>
    </location>
</feature>
<feature type="region of interest" description="Disordered" evidence="10">
    <location>
        <begin position="1842"/>
        <end position="1907"/>
    </location>
</feature>
<dbReference type="GO" id="GO:0008270">
    <property type="term" value="F:zinc ion binding"/>
    <property type="evidence" value="ECO:0007669"/>
    <property type="project" value="InterPro"/>
</dbReference>
<feature type="domain" description="Bromo" evidence="11">
    <location>
        <begin position="1408"/>
        <end position="1481"/>
    </location>
</feature>
<comment type="similarity">
    <text evidence="2">Belongs to the TAF2 family.</text>
</comment>
<keyword evidence="7" id="KW-0539">Nucleus</keyword>
<comment type="subcellular location">
    <subcellularLocation>
        <location evidence="1">Nucleus</location>
    </subcellularLocation>
</comment>
<dbReference type="Gene3D" id="1.10.390.10">
    <property type="entry name" value="Neutral Protease Domain 2"/>
    <property type="match status" value="1"/>
</dbReference>
<gene>
    <name evidence="12" type="ORF">HDU87_000779</name>
</gene>
<dbReference type="Pfam" id="PF25316">
    <property type="entry name" value="TAF2_3rd"/>
    <property type="match status" value="1"/>
</dbReference>
<evidence type="ECO:0000256" key="2">
    <source>
        <dbReference type="ARBA" id="ARBA00010937"/>
    </source>
</evidence>
<keyword evidence="13" id="KW-1185">Reference proteome</keyword>
<evidence type="ECO:0000256" key="5">
    <source>
        <dbReference type="ARBA" id="ARBA00023117"/>
    </source>
</evidence>
<feature type="domain" description="Bromo" evidence="11">
    <location>
        <begin position="1228"/>
        <end position="1298"/>
    </location>
</feature>
<dbReference type="SUPFAM" id="SSF48371">
    <property type="entry name" value="ARM repeat"/>
    <property type="match status" value="1"/>
</dbReference>
<feature type="compositionally biased region" description="Polar residues" evidence="10">
    <location>
        <begin position="1532"/>
        <end position="1542"/>
    </location>
</feature>
<dbReference type="InterPro" id="IPR057991">
    <property type="entry name" value="TPR_TAF2_C"/>
</dbReference>
<dbReference type="InterPro" id="IPR001487">
    <property type="entry name" value="Bromodomain"/>
</dbReference>
<evidence type="ECO:0000313" key="13">
    <source>
        <dbReference type="Proteomes" id="UP001212152"/>
    </source>
</evidence>
<feature type="region of interest" description="Disordered" evidence="10">
    <location>
        <begin position="2012"/>
        <end position="2076"/>
    </location>
</feature>
<dbReference type="CDD" id="cd04369">
    <property type="entry name" value="Bromodomain"/>
    <property type="match status" value="1"/>
</dbReference>
<feature type="compositionally biased region" description="Basic and acidic residues" evidence="10">
    <location>
        <begin position="2012"/>
        <end position="2037"/>
    </location>
</feature>
<dbReference type="InterPro" id="IPR036427">
    <property type="entry name" value="Bromodomain-like_sf"/>
</dbReference>
<dbReference type="PRINTS" id="PR00503">
    <property type="entry name" value="BROMODOMAIN"/>
</dbReference>
<dbReference type="GO" id="GO:0005669">
    <property type="term" value="C:transcription factor TFIID complex"/>
    <property type="evidence" value="ECO:0007669"/>
    <property type="project" value="InterPro"/>
</dbReference>
<feature type="region of interest" description="Disordered" evidence="10">
    <location>
        <begin position="1188"/>
        <end position="1211"/>
    </location>
</feature>
<feature type="compositionally biased region" description="Low complexity" evidence="10">
    <location>
        <begin position="1881"/>
        <end position="1897"/>
    </location>
</feature>
<feature type="compositionally biased region" description="Low complexity" evidence="10">
    <location>
        <begin position="1357"/>
        <end position="1378"/>
    </location>
</feature>
<feature type="region of interest" description="Disordered" evidence="10">
    <location>
        <begin position="1680"/>
        <end position="1727"/>
    </location>
</feature>
<evidence type="ECO:0000256" key="7">
    <source>
        <dbReference type="ARBA" id="ARBA00023242"/>
    </source>
</evidence>
<name>A0AAD5XS96_9FUNG</name>
<dbReference type="GO" id="GO:0006325">
    <property type="term" value="P:chromatin organization"/>
    <property type="evidence" value="ECO:0007669"/>
    <property type="project" value="UniProtKB-ARBA"/>
</dbReference>
<evidence type="ECO:0000259" key="11">
    <source>
        <dbReference type="PROSITE" id="PS50014"/>
    </source>
</evidence>
<accession>A0AAD5XS96</accession>
<dbReference type="InterPro" id="IPR027268">
    <property type="entry name" value="Peptidase_M4/M1_CTD_sf"/>
</dbReference>
<feature type="compositionally biased region" description="Low complexity" evidence="10">
    <location>
        <begin position="2055"/>
        <end position="2067"/>
    </location>
</feature>
<evidence type="ECO:0000256" key="8">
    <source>
        <dbReference type="PROSITE-ProRule" id="PRU00035"/>
    </source>
</evidence>
<feature type="region of interest" description="Disordered" evidence="10">
    <location>
        <begin position="675"/>
        <end position="710"/>
    </location>
</feature>
<feature type="compositionally biased region" description="Low complexity" evidence="10">
    <location>
        <begin position="1691"/>
        <end position="1716"/>
    </location>
</feature>
<dbReference type="CDD" id="cd09839">
    <property type="entry name" value="M1_like_TAF2"/>
    <property type="match status" value="1"/>
</dbReference>
<dbReference type="PROSITE" id="PS00633">
    <property type="entry name" value="BROMODOMAIN_1"/>
    <property type="match status" value="3"/>
</dbReference>
<feature type="compositionally biased region" description="Basic and acidic residues" evidence="10">
    <location>
        <begin position="1494"/>
        <end position="1503"/>
    </location>
</feature>
<feature type="compositionally biased region" description="Low complexity" evidence="10">
    <location>
        <begin position="1854"/>
        <end position="1867"/>
    </location>
</feature>
<dbReference type="PANTHER" id="PTHR15137:SF9">
    <property type="entry name" value="TRANSCRIPTION INITIATION FACTOR TFIID SUBUNIT 2"/>
    <property type="match status" value="1"/>
</dbReference>
<evidence type="ECO:0000256" key="4">
    <source>
        <dbReference type="ARBA" id="ARBA00023015"/>
    </source>
</evidence>
<feature type="compositionally biased region" description="Basic and acidic residues" evidence="10">
    <location>
        <begin position="692"/>
        <end position="709"/>
    </location>
</feature>
<feature type="compositionally biased region" description="Low complexity" evidence="10">
    <location>
        <begin position="1516"/>
        <end position="1525"/>
    </location>
</feature>
<keyword evidence="4" id="KW-0805">Transcription regulation</keyword>
<organism evidence="12 13">
    <name type="scientific">Geranomyces variabilis</name>
    <dbReference type="NCBI Taxonomy" id="109894"/>
    <lineage>
        <taxon>Eukaryota</taxon>
        <taxon>Fungi</taxon>
        <taxon>Fungi incertae sedis</taxon>
        <taxon>Chytridiomycota</taxon>
        <taxon>Chytridiomycota incertae sedis</taxon>
        <taxon>Chytridiomycetes</taxon>
        <taxon>Spizellomycetales</taxon>
        <taxon>Powellomycetaceae</taxon>
        <taxon>Geranomyces</taxon>
    </lineage>
</organism>
<keyword evidence="6" id="KW-0804">Transcription</keyword>
<dbReference type="PANTHER" id="PTHR15137">
    <property type="entry name" value="TRANSCRIPTION INITIATION FACTOR TFIID"/>
    <property type="match status" value="1"/>
</dbReference>
<evidence type="ECO:0000256" key="6">
    <source>
        <dbReference type="ARBA" id="ARBA00023163"/>
    </source>
</evidence>
<feature type="domain" description="Bromo" evidence="11">
    <location>
        <begin position="1571"/>
        <end position="1641"/>
    </location>
</feature>
<evidence type="ECO:0000313" key="12">
    <source>
        <dbReference type="EMBL" id="KAJ3181761.1"/>
    </source>
</evidence>
<dbReference type="GO" id="GO:0008237">
    <property type="term" value="F:metallopeptidase activity"/>
    <property type="evidence" value="ECO:0007669"/>
    <property type="project" value="InterPro"/>
</dbReference>
<dbReference type="Pfam" id="PF00439">
    <property type="entry name" value="Bromodomain"/>
    <property type="match status" value="5"/>
</dbReference>
<dbReference type="GO" id="GO:0000976">
    <property type="term" value="F:transcription cis-regulatory region binding"/>
    <property type="evidence" value="ECO:0007669"/>
    <property type="project" value="TreeGrafter"/>
</dbReference>
<protein>
    <recommendedName>
        <fullName evidence="3">Transcription initiation factor TFIID subunit 2</fullName>
    </recommendedName>
</protein>
<feature type="repeat" description="HEAT" evidence="9">
    <location>
        <begin position="1031"/>
        <end position="1068"/>
    </location>
</feature>
<feature type="domain" description="Bromo" evidence="11">
    <location>
        <begin position="1921"/>
        <end position="1991"/>
    </location>
</feature>
<dbReference type="Gene3D" id="1.20.920.10">
    <property type="entry name" value="Bromodomain-like"/>
    <property type="match status" value="5"/>
</dbReference>
<comment type="caution">
    <text evidence="12">The sequence shown here is derived from an EMBL/GenBank/DDBJ whole genome shotgun (WGS) entry which is preliminary data.</text>
</comment>
<dbReference type="InterPro" id="IPR037813">
    <property type="entry name" value="TAF2"/>
</dbReference>
<dbReference type="SUPFAM" id="SSF47370">
    <property type="entry name" value="Bromodomain"/>
    <property type="match status" value="5"/>
</dbReference>
<feature type="region of interest" description="Disordered" evidence="10">
    <location>
        <begin position="1324"/>
        <end position="1391"/>
    </location>
</feature>
<dbReference type="InterPro" id="IPR042097">
    <property type="entry name" value="Aminopeptidase_N-like_N_sf"/>
</dbReference>
<reference evidence="12" key="1">
    <citation type="submission" date="2020-05" db="EMBL/GenBank/DDBJ databases">
        <title>Phylogenomic resolution of chytrid fungi.</title>
        <authorList>
            <person name="Stajich J.E."/>
            <person name="Amses K."/>
            <person name="Simmons R."/>
            <person name="Seto K."/>
            <person name="Myers J."/>
            <person name="Bonds A."/>
            <person name="Quandt C.A."/>
            <person name="Barry K."/>
            <person name="Liu P."/>
            <person name="Grigoriev I."/>
            <person name="Longcore J.E."/>
            <person name="James T.Y."/>
        </authorList>
    </citation>
    <scope>NUCLEOTIDE SEQUENCE</scope>
    <source>
        <strain evidence="12">JEL0379</strain>
    </source>
</reference>
<evidence type="ECO:0000256" key="9">
    <source>
        <dbReference type="PROSITE-ProRule" id="PRU00103"/>
    </source>
</evidence>
<dbReference type="Pfam" id="PF25577">
    <property type="entry name" value="TPR_TAF2_C"/>
    <property type="match status" value="2"/>
</dbReference>
<keyword evidence="5 8" id="KW-0103">Bromodomain</keyword>
<dbReference type="SUPFAM" id="SSF63737">
    <property type="entry name" value="Leukotriene A4 hydrolase N-terminal domain"/>
    <property type="match status" value="1"/>
</dbReference>
<dbReference type="PROSITE" id="PS50014">
    <property type="entry name" value="BROMODOMAIN_2"/>
    <property type="match status" value="5"/>
</dbReference>
<dbReference type="GO" id="GO:0006367">
    <property type="term" value="P:transcription initiation at RNA polymerase II promoter"/>
    <property type="evidence" value="ECO:0007669"/>
    <property type="project" value="TreeGrafter"/>
</dbReference>
<proteinExistence type="inferred from homology"/>
<dbReference type="Pfam" id="PF01433">
    <property type="entry name" value="Peptidase_M1"/>
    <property type="match status" value="1"/>
</dbReference>
<sequence length="2076" mass="230974">MQAAPETLWDISLHQRVVLEVNFETRSLEGYVTLSITSLAPDVSQIRLNCRQSTVRRVTVNGIEAKYGYDDPLTPIVPPSARKTAQHHNEYRQQYIYALQEADEGELVIDLPAELKAEESLTNPAVPIQIGPSQNMDQDPSTPPVTPLRSIVIRVDYSLRDPKAGIHFVLPESVQALERYPQLYTHNQASSARLWMPCFDRLQEQCTWSIDIIVPSKLGDVLPSLYEPGVVDETDPDTGIQEGNRDMIVVCSGQLDEEFVHPTDAAKKICRFSVTKPASACGILLAVGPFHAMPVPGWMSKEVEEEELAHGLNELGDDDGPDGPAMLRDEEAVDGAFAFCLPGREEHVEYTIHFVAQALAFFEQYLGAPFPHSSYKQVFLEDVYNPVSVGATIAIFSTDLLLNSSVVDQTYETTRLLCRALVAQWFGLYVVPKTWADAWLMVGLTNYLVGLFMQRSFGKNEHKFRLQKDMQRVCDLDVNQPPIYPTVTDDTTPGEHPSMIDPLILQHFHPDDDWASVRSEFISLKAPIVLYMLDRRMGKGMLRKVVGKLLHAMASGELPNGLSTHHFLRLARKITGKLELKVFADQWIYGSGCPRFNFKYNFNRKKMVVEFRFWQDNTNGWIVGSTPKFTGPFMIRIHEPGGTYDTEVHIEDAEKQYDIQYHTKYKRIRRKAIPTAKGKKGEAENGAGDESVAPREDKATDAGDSKMEWNDEEPDRLDFEWIRLDPDNDWLCVTTFEQSDYMWAAQLRKDKNVDAQLEAIEGLHQLPSLGTCNVLFAFVTDKTAFYGLRMEAAYALAKCVSELGAESVEKYLLKPYRDKYCLSIDDGSASVYPKSHDFTELQEYYVKKAAVSAMSLVRLAEELAPVPCRRLLLDLLKYNDNTGNMFSDNYFVANLITALGNAFLPAAGRAKKRAAPKPTGPLAAGDVEEFSFGGESEDESYGRASGDQSQLFSQCLSEIHRYRVLDRLIPSYHNSVTIACLEVLLKWMLASLIPVDLTVFLQHSRYENFLRVRLVGLDALFLLEGLSSPAVASFLLDLVADDPVPYVRYHVAKAMAEFVEVLAAESTSLIERNEALSSSPENLARLTTKWDAIRLRIAAREEVAQRVWDMMNSRNVLDHRVRFNLLRFCEYLYDAAAAPPPRLRIKVAPRRVVDDSASEDEGVAVNALPKRILLIGTGAAAKAASARARIEDRNKSGVPRPSSVPPGELREPDPVFRATCANVLTRLRNHPSSASFVLPVDTNNKSYYEVIKRPMDLHTAGRNVDAGYYADDLNRFLADVRQIFKNCYEYNLEESNVYRQAKKLEQFLESAVVPEALATLKASTDARVKAPPAESSAAPPPPPPQKSQLAAPPPAAVTPAKTAAASMTATARSRSATPVSKAAGKIASGSGMSASEVNRCRRIWKTLRISPYGHWFAAPVDPIALGIPTYLQVVKKPMDLQTIRTQLESGADYGTPKEFEADIRLMLSNSLKFNPPDTAVHRDTRAMLALFDKEWDSTPKGSRESSPAAPSPRPVPQQLQSPQPQTLMRPEQASTPTPATKQQRPRPVESTSAMTAAEVARCDTALTAMEQASQYAAPFRFPVSKVLYPEYHRDIKQPMDLSTIRERLKNRNYKSPEQFESDVRLMFRNCYTFNRVGEPVYARGKSLEAIFDTRWSSRNDPAPQPLSKPEASQLAASPVIEKKKVQPQPPSKVRAPSTPAAAGSGSSKTKAASTPSRSVSPAVPSFSPEEQKMCADVLKTLSAHPSAAPFLLPVDPVALNIPNYPLIVKRPMDISTIRKKLHAQTYPSADAMRDDFHLMLNNCFKFNKPGDWVSEQGRILETQFEMQWEKFLAKSSAAAAAARGSKPQVSAQASSSKHSPRPHSSGGSSKGARDSPAPTLSSAKAKPAGSAAPSPSATPNGDGLTHGQRHEKILGLISKLQHFEQAGIFLQPVDRAMFPDYHVKIRKPMDLSAMERRARAGEYATLREFESDFRLMIANCFAYNPKTSFGHNCGLYTEKFFNREWKAIMDARDESKKRKKEKDGRTGDDAKRKRDVNESANPTPPARKKVKHEPPAAGTASPAAPSPFKLKLTMKK</sequence>
<dbReference type="SUPFAM" id="SSF55486">
    <property type="entry name" value="Metalloproteases ('zincins'), catalytic domain"/>
    <property type="match status" value="1"/>
</dbReference>
<feature type="compositionally biased region" description="Pro residues" evidence="10">
    <location>
        <begin position="1338"/>
        <end position="1356"/>
    </location>
</feature>
<feature type="domain" description="Bromo" evidence="11">
    <location>
        <begin position="1742"/>
        <end position="1814"/>
    </location>
</feature>
<evidence type="ECO:0000256" key="10">
    <source>
        <dbReference type="SAM" id="MobiDB-lite"/>
    </source>
</evidence>
<evidence type="ECO:0000256" key="1">
    <source>
        <dbReference type="ARBA" id="ARBA00004123"/>
    </source>
</evidence>
<dbReference type="InterPro" id="IPR018359">
    <property type="entry name" value="Bromodomain_CS"/>
</dbReference>
<dbReference type="InterPro" id="IPR014782">
    <property type="entry name" value="Peptidase_M1_dom"/>
</dbReference>
<dbReference type="EMBL" id="JADGJQ010000011">
    <property type="protein sequence ID" value="KAJ3181761.1"/>
    <property type="molecule type" value="Genomic_DNA"/>
</dbReference>
<dbReference type="SMART" id="SM00297">
    <property type="entry name" value="BROMO"/>
    <property type="match status" value="5"/>
</dbReference>
<dbReference type="PROSITE" id="PS50077">
    <property type="entry name" value="HEAT_REPEAT"/>
    <property type="match status" value="1"/>
</dbReference>
<dbReference type="GO" id="GO:0016251">
    <property type="term" value="F:RNA polymerase II general transcription initiation factor activity"/>
    <property type="evidence" value="ECO:0007669"/>
    <property type="project" value="TreeGrafter"/>
</dbReference>
<evidence type="ECO:0000256" key="3">
    <source>
        <dbReference type="ARBA" id="ARBA00017363"/>
    </source>
</evidence>
<dbReference type="Proteomes" id="UP001212152">
    <property type="component" value="Unassembled WGS sequence"/>
</dbReference>
<dbReference type="InterPro" id="IPR057345">
    <property type="entry name" value="Ig-like_TAF2"/>
</dbReference>
<dbReference type="InterPro" id="IPR016024">
    <property type="entry name" value="ARM-type_fold"/>
</dbReference>
<dbReference type="InterPro" id="IPR021133">
    <property type="entry name" value="HEAT_type_2"/>
</dbReference>
<dbReference type="GO" id="GO:0003682">
    <property type="term" value="F:chromatin binding"/>
    <property type="evidence" value="ECO:0007669"/>
    <property type="project" value="TreeGrafter"/>
</dbReference>
<feature type="compositionally biased region" description="Low complexity" evidence="10">
    <location>
        <begin position="1196"/>
        <end position="1207"/>
    </location>
</feature>
<dbReference type="Gene3D" id="2.60.40.1730">
    <property type="entry name" value="tricorn interacting facor f3 domain"/>
    <property type="match status" value="1"/>
</dbReference>